<keyword evidence="2" id="KW-1185">Reference proteome</keyword>
<gene>
    <name evidence="1" type="ORF">KIN20_033732</name>
</gene>
<reference evidence="1" key="1">
    <citation type="submission" date="2021-06" db="EMBL/GenBank/DDBJ databases">
        <title>Parelaphostrongylus tenuis whole genome reference sequence.</title>
        <authorList>
            <person name="Garwood T.J."/>
            <person name="Larsen P.A."/>
            <person name="Fountain-Jones N.M."/>
            <person name="Garbe J.R."/>
            <person name="Macchietto M.G."/>
            <person name="Kania S.A."/>
            <person name="Gerhold R.W."/>
            <person name="Richards J.E."/>
            <person name="Wolf T.M."/>
        </authorList>
    </citation>
    <scope>NUCLEOTIDE SEQUENCE</scope>
    <source>
        <strain evidence="1">MNPRO001-30</strain>
        <tissue evidence="1">Meninges</tissue>
    </source>
</reference>
<name>A0AAD5WJ54_PARTN</name>
<proteinExistence type="predicted"/>
<evidence type="ECO:0000313" key="2">
    <source>
        <dbReference type="Proteomes" id="UP001196413"/>
    </source>
</evidence>
<dbReference type="Proteomes" id="UP001196413">
    <property type="component" value="Unassembled WGS sequence"/>
</dbReference>
<dbReference type="AlphaFoldDB" id="A0AAD5WJ54"/>
<dbReference type="EMBL" id="JAHQIW010007035">
    <property type="protein sequence ID" value="KAJ1371735.1"/>
    <property type="molecule type" value="Genomic_DNA"/>
</dbReference>
<sequence length="120" mass="13754">MITTFLISTAQISKNMYIAARGLNVTVQVQDIESSKEQVEDSHNGHNGCDKVHQIVTQSSHKRIVGKIFETVPNALFCILKKQRSTNALMLRRTDDKWTRSTVEQIPRQCTRPRGRRCTR</sequence>
<protein>
    <submittedName>
        <fullName evidence="1">Uncharacterized protein</fullName>
    </submittedName>
</protein>
<evidence type="ECO:0000313" key="1">
    <source>
        <dbReference type="EMBL" id="KAJ1371735.1"/>
    </source>
</evidence>
<accession>A0AAD5WJ54</accession>
<comment type="caution">
    <text evidence="1">The sequence shown here is derived from an EMBL/GenBank/DDBJ whole genome shotgun (WGS) entry which is preliminary data.</text>
</comment>
<organism evidence="1 2">
    <name type="scientific">Parelaphostrongylus tenuis</name>
    <name type="common">Meningeal worm</name>
    <dbReference type="NCBI Taxonomy" id="148309"/>
    <lineage>
        <taxon>Eukaryota</taxon>
        <taxon>Metazoa</taxon>
        <taxon>Ecdysozoa</taxon>
        <taxon>Nematoda</taxon>
        <taxon>Chromadorea</taxon>
        <taxon>Rhabditida</taxon>
        <taxon>Rhabditina</taxon>
        <taxon>Rhabditomorpha</taxon>
        <taxon>Strongyloidea</taxon>
        <taxon>Metastrongylidae</taxon>
        <taxon>Parelaphostrongylus</taxon>
    </lineage>
</organism>